<dbReference type="Proteomes" id="UP000198992">
    <property type="component" value="Unassembled WGS sequence"/>
</dbReference>
<evidence type="ECO:0000256" key="6">
    <source>
        <dbReference type="ARBA" id="ARBA00022989"/>
    </source>
</evidence>
<feature type="domain" description="Type II secretion system protein GspF" evidence="9">
    <location>
        <begin position="76"/>
        <end position="199"/>
    </location>
</feature>
<keyword evidence="6 8" id="KW-1133">Transmembrane helix</keyword>
<name>A0A1H5E9T2_9BRAD</name>
<comment type="subcellular location">
    <subcellularLocation>
        <location evidence="1">Cell inner membrane</location>
        <topology evidence="1">Multi-pass membrane protein</topology>
    </subcellularLocation>
</comment>
<feature type="domain" description="Type II secretion system protein GspF" evidence="9">
    <location>
        <begin position="279"/>
        <end position="400"/>
    </location>
</feature>
<dbReference type="EMBL" id="FNTH01000001">
    <property type="protein sequence ID" value="SED87897.1"/>
    <property type="molecule type" value="Genomic_DNA"/>
</dbReference>
<feature type="transmembrane region" description="Helical" evidence="8">
    <location>
        <begin position="228"/>
        <end position="248"/>
    </location>
</feature>
<evidence type="ECO:0000256" key="2">
    <source>
        <dbReference type="ARBA" id="ARBA00005745"/>
    </source>
</evidence>
<evidence type="ECO:0000256" key="1">
    <source>
        <dbReference type="ARBA" id="ARBA00004429"/>
    </source>
</evidence>
<comment type="similarity">
    <text evidence="2">Belongs to the GSP F family.</text>
</comment>
<evidence type="ECO:0000256" key="7">
    <source>
        <dbReference type="ARBA" id="ARBA00023136"/>
    </source>
</evidence>
<keyword evidence="5 8" id="KW-0812">Transmembrane</keyword>
<dbReference type="Pfam" id="PF00482">
    <property type="entry name" value="T2SSF"/>
    <property type="match status" value="2"/>
</dbReference>
<feature type="transmembrane region" description="Helical" evidence="8">
    <location>
        <begin position="178"/>
        <end position="198"/>
    </location>
</feature>
<dbReference type="PANTHER" id="PTHR30012">
    <property type="entry name" value="GENERAL SECRETION PATHWAY PROTEIN"/>
    <property type="match status" value="1"/>
</dbReference>
<dbReference type="GO" id="GO:0005886">
    <property type="term" value="C:plasma membrane"/>
    <property type="evidence" value="ECO:0007669"/>
    <property type="project" value="UniProtKB-SubCell"/>
</dbReference>
<dbReference type="InterPro" id="IPR003004">
    <property type="entry name" value="GspF/PilC"/>
</dbReference>
<reference evidence="10 11" key="1">
    <citation type="submission" date="2016-10" db="EMBL/GenBank/DDBJ databases">
        <authorList>
            <person name="de Groot N.N."/>
        </authorList>
    </citation>
    <scope>NUCLEOTIDE SEQUENCE [LARGE SCALE GENOMIC DNA]</scope>
    <source>
        <strain evidence="10 11">MT12</strain>
    </source>
</reference>
<dbReference type="Gene3D" id="1.20.81.30">
    <property type="entry name" value="Type II secretion system (T2SS), domain F"/>
    <property type="match status" value="2"/>
</dbReference>
<sequence length="410" mass="43406">MQRCGDAVPNYRYRALTQAGEIVNGTISAPTAAEVARRIEYLKLLPIETTEDKRASGAAGGRSLFGGPSAAEVTTFTRDLALLLKAGARLDDALELLSGDADVGRMRPVVAKIRAALLTGESFADAVADHPTLFQPMYIALVRVGEISGTLDSVLEMLGTERARSEQMRRKLTDAMQYPAFVLVAASGVMLFFLLFVLPQFSTVLGDFGGKSDTALASFIAVSDFLRANATAASLISAATIALAWWLLRQARVRAALVSGISRVPGISSAFQFYRASLFCRNLGVLLGSGVHLTAALRILVDIMAVTGSEANWTAAADRVRHGGKLSDALAVADSLPPMAVRMLRLGEETGQLPVLAGRVAEFYEAKLQRSLDRVVGIVGPLAIITISTVVGGLIVSVMTALLSVTQLVG</sequence>
<evidence type="ECO:0000313" key="11">
    <source>
        <dbReference type="Proteomes" id="UP000198992"/>
    </source>
</evidence>
<dbReference type="InterPro" id="IPR042094">
    <property type="entry name" value="T2SS_GspF_sf"/>
</dbReference>
<keyword evidence="7 8" id="KW-0472">Membrane</keyword>
<evidence type="ECO:0000313" key="10">
    <source>
        <dbReference type="EMBL" id="SED87897.1"/>
    </source>
</evidence>
<evidence type="ECO:0000256" key="3">
    <source>
        <dbReference type="ARBA" id="ARBA00022475"/>
    </source>
</evidence>
<gene>
    <name evidence="10" type="ORF">SAMN05444164_6136</name>
</gene>
<dbReference type="GO" id="GO:0015628">
    <property type="term" value="P:protein secretion by the type II secretion system"/>
    <property type="evidence" value="ECO:0007669"/>
    <property type="project" value="TreeGrafter"/>
</dbReference>
<feature type="transmembrane region" description="Helical" evidence="8">
    <location>
        <begin position="375"/>
        <end position="403"/>
    </location>
</feature>
<accession>A0A1H5E9T2</accession>
<protein>
    <submittedName>
        <fullName evidence="10">Type II secretion system protein F (GspF)</fullName>
    </submittedName>
</protein>
<evidence type="ECO:0000256" key="5">
    <source>
        <dbReference type="ARBA" id="ARBA00022692"/>
    </source>
</evidence>
<keyword evidence="4" id="KW-0997">Cell inner membrane</keyword>
<dbReference type="PRINTS" id="PR00812">
    <property type="entry name" value="BCTERIALGSPF"/>
</dbReference>
<evidence type="ECO:0000259" key="9">
    <source>
        <dbReference type="Pfam" id="PF00482"/>
    </source>
</evidence>
<dbReference type="AlphaFoldDB" id="A0A1H5E9T2"/>
<dbReference type="PANTHER" id="PTHR30012:SF7">
    <property type="entry name" value="PROTEIN TRANSPORT PROTEIN HOFC HOMOLOG"/>
    <property type="match status" value="1"/>
</dbReference>
<organism evidence="10 11">
    <name type="scientific">Bradyrhizobium erythrophlei</name>
    <dbReference type="NCBI Taxonomy" id="1437360"/>
    <lineage>
        <taxon>Bacteria</taxon>
        <taxon>Pseudomonadati</taxon>
        <taxon>Pseudomonadota</taxon>
        <taxon>Alphaproteobacteria</taxon>
        <taxon>Hyphomicrobiales</taxon>
        <taxon>Nitrobacteraceae</taxon>
        <taxon>Bradyrhizobium</taxon>
    </lineage>
</organism>
<evidence type="ECO:0000256" key="4">
    <source>
        <dbReference type="ARBA" id="ARBA00022519"/>
    </source>
</evidence>
<proteinExistence type="inferred from homology"/>
<evidence type="ECO:0000256" key="8">
    <source>
        <dbReference type="SAM" id="Phobius"/>
    </source>
</evidence>
<dbReference type="FunFam" id="1.20.81.30:FF:000001">
    <property type="entry name" value="Type II secretion system protein F"/>
    <property type="match status" value="1"/>
</dbReference>
<dbReference type="InterPro" id="IPR018076">
    <property type="entry name" value="T2SS_GspF_dom"/>
</dbReference>
<keyword evidence="3" id="KW-1003">Cell membrane</keyword>